<feature type="compositionally biased region" description="Low complexity" evidence="1">
    <location>
        <begin position="95"/>
        <end position="115"/>
    </location>
</feature>
<evidence type="ECO:0000313" key="3">
    <source>
        <dbReference type="EMBL" id="GAA1937482.1"/>
    </source>
</evidence>
<keyword evidence="2" id="KW-0812">Transmembrane</keyword>
<dbReference type="Proteomes" id="UP001501116">
    <property type="component" value="Unassembled WGS sequence"/>
</dbReference>
<feature type="transmembrane region" description="Helical" evidence="2">
    <location>
        <begin position="41"/>
        <end position="59"/>
    </location>
</feature>
<sequence>MSARVRRICAWSVGIVSSLVIIALIITAVLDLQVGDSTSSVIAGVAAVIGLAVSVITLIRTSVPVEPPTATPAQVHSRGRGAIAAGGSIRGNAIGKNAKATGASSSSTPAASPTPLRTDVSAEGLRALSAGGDIVDNAIGDGSER</sequence>
<dbReference type="EMBL" id="BAAANN010000001">
    <property type="protein sequence ID" value="GAA1937482.1"/>
    <property type="molecule type" value="Genomic_DNA"/>
</dbReference>
<evidence type="ECO:0000256" key="2">
    <source>
        <dbReference type="SAM" id="Phobius"/>
    </source>
</evidence>
<protein>
    <recommendedName>
        <fullName evidence="5">Superfamily III holin-X</fullName>
    </recommendedName>
</protein>
<keyword evidence="2" id="KW-1133">Transmembrane helix</keyword>
<evidence type="ECO:0008006" key="5">
    <source>
        <dbReference type="Google" id="ProtNLM"/>
    </source>
</evidence>
<feature type="region of interest" description="Disordered" evidence="1">
    <location>
        <begin position="95"/>
        <end position="122"/>
    </location>
</feature>
<name>A0ABP5BAZ6_9PSEU</name>
<evidence type="ECO:0000313" key="4">
    <source>
        <dbReference type="Proteomes" id="UP001501116"/>
    </source>
</evidence>
<accession>A0ABP5BAZ6</accession>
<proteinExistence type="predicted"/>
<reference evidence="4" key="1">
    <citation type="journal article" date="2019" name="Int. J. Syst. Evol. Microbiol.">
        <title>The Global Catalogue of Microorganisms (GCM) 10K type strain sequencing project: providing services to taxonomists for standard genome sequencing and annotation.</title>
        <authorList>
            <consortium name="The Broad Institute Genomics Platform"/>
            <consortium name="The Broad Institute Genome Sequencing Center for Infectious Disease"/>
            <person name="Wu L."/>
            <person name="Ma J."/>
        </authorList>
    </citation>
    <scope>NUCLEOTIDE SEQUENCE [LARGE SCALE GENOMIC DNA]</scope>
    <source>
        <strain evidence="4">JCM 14545</strain>
    </source>
</reference>
<keyword evidence="2" id="KW-0472">Membrane</keyword>
<organism evidence="3 4">
    <name type="scientific">Amycolatopsis minnesotensis</name>
    <dbReference type="NCBI Taxonomy" id="337894"/>
    <lineage>
        <taxon>Bacteria</taxon>
        <taxon>Bacillati</taxon>
        <taxon>Actinomycetota</taxon>
        <taxon>Actinomycetes</taxon>
        <taxon>Pseudonocardiales</taxon>
        <taxon>Pseudonocardiaceae</taxon>
        <taxon>Amycolatopsis</taxon>
    </lineage>
</organism>
<evidence type="ECO:0000256" key="1">
    <source>
        <dbReference type="SAM" id="MobiDB-lite"/>
    </source>
</evidence>
<dbReference type="RefSeq" id="WP_344412011.1">
    <property type="nucleotide sequence ID" value="NZ_BAAANN010000001.1"/>
</dbReference>
<keyword evidence="4" id="KW-1185">Reference proteome</keyword>
<gene>
    <name evidence="3" type="ORF">GCM10009754_00630</name>
</gene>
<feature type="transmembrane region" description="Helical" evidence="2">
    <location>
        <begin position="9"/>
        <end position="29"/>
    </location>
</feature>
<comment type="caution">
    <text evidence="3">The sequence shown here is derived from an EMBL/GenBank/DDBJ whole genome shotgun (WGS) entry which is preliminary data.</text>
</comment>